<protein>
    <submittedName>
        <fullName evidence="1">Uncharacterized protein</fullName>
    </submittedName>
</protein>
<dbReference type="RefSeq" id="WP_060814185.1">
    <property type="nucleotide sequence ID" value="NZ_JBHULA010000043.1"/>
</dbReference>
<proteinExistence type="predicted"/>
<dbReference type="EMBL" id="UFYW01000001">
    <property type="protein sequence ID" value="STD82625.1"/>
    <property type="molecule type" value="Genomic_DNA"/>
</dbReference>
<dbReference type="AlphaFoldDB" id="A0A376H1D4"/>
<gene>
    <name evidence="1" type="ORF">NCTC12360_01057</name>
</gene>
<evidence type="ECO:0000313" key="2">
    <source>
        <dbReference type="Proteomes" id="UP000254807"/>
    </source>
</evidence>
<name>A0A376H1D4_ENTGA</name>
<sequence>MIDYYVLGERNCYGRIEYNLNVISRYRSTFENELFERGYICDCSDEDCWYYRLPDKEVIDYYIRKIHVPVEEARNKKSVI</sequence>
<dbReference type="Proteomes" id="UP000254807">
    <property type="component" value="Unassembled WGS sequence"/>
</dbReference>
<evidence type="ECO:0000313" key="1">
    <source>
        <dbReference type="EMBL" id="STD82625.1"/>
    </source>
</evidence>
<keyword evidence="2" id="KW-1185">Reference proteome</keyword>
<accession>A0A376H1D4</accession>
<organism evidence="1 2">
    <name type="scientific">Enterococcus gallinarum</name>
    <dbReference type="NCBI Taxonomy" id="1353"/>
    <lineage>
        <taxon>Bacteria</taxon>
        <taxon>Bacillati</taxon>
        <taxon>Bacillota</taxon>
        <taxon>Bacilli</taxon>
        <taxon>Lactobacillales</taxon>
        <taxon>Enterococcaceae</taxon>
        <taxon>Enterococcus</taxon>
    </lineage>
</organism>
<reference evidence="1 2" key="1">
    <citation type="submission" date="2018-06" db="EMBL/GenBank/DDBJ databases">
        <authorList>
            <consortium name="Pathogen Informatics"/>
            <person name="Doyle S."/>
        </authorList>
    </citation>
    <scope>NUCLEOTIDE SEQUENCE [LARGE SCALE GENOMIC DNA]</scope>
    <source>
        <strain evidence="1 2">NCTC12360</strain>
    </source>
</reference>